<dbReference type="Proteomes" id="UP000289738">
    <property type="component" value="Chromosome B08"/>
</dbReference>
<comment type="caution">
    <text evidence="6">The sequence shown here is derived from an EMBL/GenBank/DDBJ whole genome shotgun (WGS) entry which is preliminary data.</text>
</comment>
<dbReference type="EMBL" id="SDMP01000018">
    <property type="protein sequence ID" value="RYQ94190.1"/>
    <property type="molecule type" value="Genomic_DNA"/>
</dbReference>
<evidence type="ECO:0000313" key="6">
    <source>
        <dbReference type="EMBL" id="RYQ94190.1"/>
    </source>
</evidence>
<dbReference type="GO" id="GO:0000272">
    <property type="term" value="P:polysaccharide catabolic process"/>
    <property type="evidence" value="ECO:0007669"/>
    <property type="project" value="InterPro"/>
</dbReference>
<name>A0A444XWL3_ARAHY</name>
<evidence type="ECO:0000256" key="2">
    <source>
        <dbReference type="ARBA" id="ARBA00022801"/>
    </source>
</evidence>
<keyword evidence="3 4" id="KW-0326">Glycosidase</keyword>
<evidence type="ECO:0000256" key="3">
    <source>
        <dbReference type="ARBA" id="ARBA00023295"/>
    </source>
</evidence>
<sequence>MARFSCTKIIIILFYVLLFLLLSCTTLQNTKTKVKAFPLHTNGRWIVDEEEGGKRVKLACLSWMAHGLAVVAEGLSKQPLDSITKRIRPMGFNCIRLTWPLELVINESLASLTVKESFNRLGLFDDINGIQAHNPSILDLPLINAFQAVVKSLGDNNVMVILDNHCTKPAMCCSETDQNGFFGDKYFDPHVWIKGLTKMATMFNGVTNVVAMSLRNEPRGPRSNLKDWYRYMAEGAEAVHGANPNVLVIVSGLVWDQDLSFLKNQPLKLSFNGKLVFEVHQYSYGKGPGWIIENPNKMCAKILGEAMRNSSFLLEQGRPVMLSEFGVNMKGTNLGDNRFLNCYLGMLAELDMDWALWTFVGSYYIRNGDFIVGAEEVYGVLNEDWIRVRNASILHKISAVQLPFRGPGLSSKAKQHKVIFHPLTGLCVLTKSTVDPLRLGPCSNSDHWQYKPQETKLSIEGTLLCLKAYGEGKAPKLGRECSSPNSTWKMVSDSKMHLSSRVNKNGSSVRVCLDVDTTNNIIVTNTCKCLTTHKSCDAESQWFKLVDSVGGGV</sequence>
<keyword evidence="2 4" id="KW-0378">Hydrolase</keyword>
<dbReference type="SUPFAM" id="SSF50370">
    <property type="entry name" value="Ricin B-like lectins"/>
    <property type="match status" value="1"/>
</dbReference>
<dbReference type="Gene3D" id="3.20.20.80">
    <property type="entry name" value="Glycosidases"/>
    <property type="match status" value="1"/>
</dbReference>
<evidence type="ECO:0000256" key="4">
    <source>
        <dbReference type="RuleBase" id="RU361153"/>
    </source>
</evidence>
<keyword evidence="7" id="KW-1185">Reference proteome</keyword>
<feature type="domain" description="Glycoside hydrolase family 5" evidence="5">
    <location>
        <begin position="80"/>
        <end position="359"/>
    </location>
</feature>
<comment type="similarity">
    <text evidence="1 4">Belongs to the glycosyl hydrolase 5 (cellulase A) family.</text>
</comment>
<dbReference type="Gene3D" id="2.80.10.50">
    <property type="match status" value="1"/>
</dbReference>
<gene>
    <name evidence="6" type="ORF">Ahy_B08g089072</name>
</gene>
<reference evidence="6 7" key="1">
    <citation type="submission" date="2019-01" db="EMBL/GenBank/DDBJ databases">
        <title>Sequencing of cultivated peanut Arachis hypogaea provides insights into genome evolution and oil improvement.</title>
        <authorList>
            <person name="Chen X."/>
        </authorList>
    </citation>
    <scope>NUCLEOTIDE SEQUENCE [LARGE SCALE GENOMIC DNA]</scope>
    <source>
        <strain evidence="7">cv. Fuhuasheng</strain>
        <tissue evidence="6">Leaves</tissue>
    </source>
</reference>
<dbReference type="InterPro" id="IPR001547">
    <property type="entry name" value="Glyco_hydro_5"/>
</dbReference>
<evidence type="ECO:0000259" key="5">
    <source>
        <dbReference type="Pfam" id="PF00150"/>
    </source>
</evidence>
<dbReference type="PANTHER" id="PTHR31263:SF65">
    <property type="entry name" value="CELLULASE (GLYCOSYL HYDROLASE FAMILY 5)"/>
    <property type="match status" value="1"/>
</dbReference>
<dbReference type="AlphaFoldDB" id="A0A444XWL3"/>
<dbReference type="Pfam" id="PF00150">
    <property type="entry name" value="Cellulase"/>
    <property type="match status" value="1"/>
</dbReference>
<organism evidence="6 7">
    <name type="scientific">Arachis hypogaea</name>
    <name type="common">Peanut</name>
    <dbReference type="NCBI Taxonomy" id="3818"/>
    <lineage>
        <taxon>Eukaryota</taxon>
        <taxon>Viridiplantae</taxon>
        <taxon>Streptophyta</taxon>
        <taxon>Embryophyta</taxon>
        <taxon>Tracheophyta</taxon>
        <taxon>Spermatophyta</taxon>
        <taxon>Magnoliopsida</taxon>
        <taxon>eudicotyledons</taxon>
        <taxon>Gunneridae</taxon>
        <taxon>Pentapetalae</taxon>
        <taxon>rosids</taxon>
        <taxon>fabids</taxon>
        <taxon>Fabales</taxon>
        <taxon>Fabaceae</taxon>
        <taxon>Papilionoideae</taxon>
        <taxon>50 kb inversion clade</taxon>
        <taxon>dalbergioids sensu lato</taxon>
        <taxon>Dalbergieae</taxon>
        <taxon>Pterocarpus clade</taxon>
        <taxon>Arachis</taxon>
    </lineage>
</organism>
<dbReference type="STRING" id="3818.A0A444XWL3"/>
<evidence type="ECO:0000313" key="7">
    <source>
        <dbReference type="Proteomes" id="UP000289738"/>
    </source>
</evidence>
<protein>
    <recommendedName>
        <fullName evidence="5">Glycoside hydrolase family 5 domain-containing protein</fullName>
    </recommendedName>
</protein>
<evidence type="ECO:0000256" key="1">
    <source>
        <dbReference type="ARBA" id="ARBA00005641"/>
    </source>
</evidence>
<dbReference type="PANTHER" id="PTHR31263">
    <property type="entry name" value="CELLULASE FAMILY PROTEIN (AFU_ORTHOLOGUE AFUA_5G14560)"/>
    <property type="match status" value="1"/>
</dbReference>
<proteinExistence type="inferred from homology"/>
<accession>A0A444XWL3</accession>
<dbReference type="InterPro" id="IPR017853">
    <property type="entry name" value="GH"/>
</dbReference>
<dbReference type="PROSITE" id="PS51257">
    <property type="entry name" value="PROKAR_LIPOPROTEIN"/>
    <property type="match status" value="1"/>
</dbReference>
<dbReference type="GO" id="GO:0004553">
    <property type="term" value="F:hydrolase activity, hydrolyzing O-glycosyl compounds"/>
    <property type="evidence" value="ECO:0007669"/>
    <property type="project" value="InterPro"/>
</dbReference>
<dbReference type="InterPro" id="IPR035992">
    <property type="entry name" value="Ricin_B-like_lectins"/>
</dbReference>
<dbReference type="SUPFAM" id="SSF51445">
    <property type="entry name" value="(Trans)glycosidases"/>
    <property type="match status" value="1"/>
</dbReference>